<evidence type="ECO:0000313" key="1">
    <source>
        <dbReference type="EMBL" id="CEK93796.1"/>
    </source>
</evidence>
<reference evidence="1" key="1">
    <citation type="submission" date="2014-12" db="EMBL/GenBank/DDBJ databases">
        <title>Insight into the proteome of Arion vulgaris.</title>
        <authorList>
            <person name="Aradska J."/>
            <person name="Bulat T."/>
            <person name="Smidak R."/>
            <person name="Sarate P."/>
            <person name="Gangsoo J."/>
            <person name="Sialana F."/>
            <person name="Bilban M."/>
            <person name="Lubec G."/>
        </authorList>
    </citation>
    <scope>NUCLEOTIDE SEQUENCE</scope>
    <source>
        <tissue evidence="1">Skin</tissue>
    </source>
</reference>
<feature type="non-terminal residue" evidence="1">
    <location>
        <position position="1"/>
    </location>
</feature>
<accession>A0A0B7BN70</accession>
<dbReference type="EMBL" id="HACG01046931">
    <property type="protein sequence ID" value="CEK93796.1"/>
    <property type="molecule type" value="Transcribed_RNA"/>
</dbReference>
<sequence>RKLYRLLWELQMKREVHTRDNIEYSDNISSARKERITCLFDRYKKKMNGIHLLLP</sequence>
<name>A0A0B7BN70_9EUPU</name>
<gene>
    <name evidence="1" type="primary">ORF197312</name>
</gene>
<organism evidence="1">
    <name type="scientific">Arion vulgaris</name>
    <dbReference type="NCBI Taxonomy" id="1028688"/>
    <lineage>
        <taxon>Eukaryota</taxon>
        <taxon>Metazoa</taxon>
        <taxon>Spiralia</taxon>
        <taxon>Lophotrochozoa</taxon>
        <taxon>Mollusca</taxon>
        <taxon>Gastropoda</taxon>
        <taxon>Heterobranchia</taxon>
        <taxon>Euthyneura</taxon>
        <taxon>Panpulmonata</taxon>
        <taxon>Eupulmonata</taxon>
        <taxon>Stylommatophora</taxon>
        <taxon>Helicina</taxon>
        <taxon>Arionoidea</taxon>
        <taxon>Arionidae</taxon>
        <taxon>Arion</taxon>
    </lineage>
</organism>
<protein>
    <submittedName>
        <fullName evidence="1">Uncharacterized protein</fullName>
    </submittedName>
</protein>
<proteinExistence type="predicted"/>
<dbReference type="AlphaFoldDB" id="A0A0B7BN70"/>